<dbReference type="Proteomes" id="UP000277457">
    <property type="component" value="Unassembled WGS sequence"/>
</dbReference>
<evidence type="ECO:0000313" key="1">
    <source>
        <dbReference type="EMBL" id="RLE07979.1"/>
    </source>
</evidence>
<reference evidence="1 2" key="1">
    <citation type="submission" date="2018-06" db="EMBL/GenBank/DDBJ databases">
        <title>Extensive metabolic versatility and redundancy in microbially diverse, dynamic hydrothermal sediments.</title>
        <authorList>
            <person name="Dombrowski N."/>
            <person name="Teske A."/>
            <person name="Baker B.J."/>
        </authorList>
    </citation>
    <scope>NUCLEOTIDE SEQUENCE [LARGE SCALE GENOMIC DNA]</scope>
    <source>
        <strain evidence="1">B7_G13</strain>
    </source>
</reference>
<gene>
    <name evidence="1" type="ORF">DRZ78_02035</name>
</gene>
<comment type="caution">
    <text evidence="1">The sequence shown here is derived from an EMBL/GenBank/DDBJ whole genome shotgun (WGS) entry which is preliminary data.</text>
</comment>
<accession>A0A662D4X9</accession>
<proteinExistence type="predicted"/>
<name>A0A662D4X9_UNCAE</name>
<dbReference type="AlphaFoldDB" id="A0A662D4X9"/>
<sequence length="150" mass="17228">MMLSACGVLKKDEILDAEALYKIEDISLKMEFPITNNGFIVGIPDFYFYWRPFASLWSDSQGYAPILFGYVEVKPTIRSVGEVMRQLQIYRTYSDKNAVLVLVTKTPDYKEVFESQGFHYFVFGKGQQKLKEWVISNDQNNSSKKPKGGV</sequence>
<protein>
    <submittedName>
        <fullName evidence="1">Uncharacterized protein</fullName>
    </submittedName>
</protein>
<dbReference type="EMBL" id="QMPY01000054">
    <property type="protein sequence ID" value="RLE07979.1"/>
    <property type="molecule type" value="Genomic_DNA"/>
</dbReference>
<organism evidence="1 2">
    <name type="scientific">Aerophobetes bacterium</name>
    <dbReference type="NCBI Taxonomy" id="2030807"/>
    <lineage>
        <taxon>Bacteria</taxon>
        <taxon>Candidatus Aerophobota</taxon>
    </lineage>
</organism>
<evidence type="ECO:0000313" key="2">
    <source>
        <dbReference type="Proteomes" id="UP000277457"/>
    </source>
</evidence>